<reference evidence="1" key="2">
    <citation type="journal article" date="2022" name="New Phytol.">
        <title>Evolutionary transition to the ectomycorrhizal habit in the genomes of a hyperdiverse lineage of mushroom-forming fungi.</title>
        <authorList>
            <person name="Looney B."/>
            <person name="Miyauchi S."/>
            <person name="Morin E."/>
            <person name="Drula E."/>
            <person name="Courty P.E."/>
            <person name="Kohler A."/>
            <person name="Kuo A."/>
            <person name="LaButti K."/>
            <person name="Pangilinan J."/>
            <person name="Lipzen A."/>
            <person name="Riley R."/>
            <person name="Andreopoulos W."/>
            <person name="He G."/>
            <person name="Johnson J."/>
            <person name="Nolan M."/>
            <person name="Tritt A."/>
            <person name="Barry K.W."/>
            <person name="Grigoriev I.V."/>
            <person name="Nagy L.G."/>
            <person name="Hibbett D."/>
            <person name="Henrissat B."/>
            <person name="Matheny P.B."/>
            <person name="Labbe J."/>
            <person name="Martin F.M."/>
        </authorList>
    </citation>
    <scope>NUCLEOTIDE SEQUENCE</scope>
    <source>
        <strain evidence="1">HHB10654</strain>
    </source>
</reference>
<sequence>MRDSTGEIPINLKWWQLMDRKPTILPTLPPEIWLRILEAATHVPGLLDVDVEDPFDSPHPSGGTLLDTRDEMKALRASLVTKRHVVRVCKQWNTLATPLLYESIFVGRNSPNVLPGTLCSPREGVAHSPGWYTRRLDLSGHASASTLALLPEIIAHLPQLRIFRVLPSRAFHADYRPVLPDPVVRALAGTPSLQMLKWDKSDHLMLWPSLLETLLEACPALRALVGVNALGADCTSPACDSLAYAHLRVERWAESDLQTTPFRNLRQARLAYSIASRRDFRIREVLGASLASLRTLYADVHDIGLVQPFLDSLHVCTNLRHVIITNCFRWVSQAEFGTLPPYVTHLGLHFHRSQGTDAFYRSVFAFIGQLSGQSLTVVRLLNRRGLEDLRLRHTAEFRKGLESLRLKGFRLEDYQGVALLPKALDG</sequence>
<comment type="caution">
    <text evidence="1">The sequence shown here is derived from an EMBL/GenBank/DDBJ whole genome shotgun (WGS) entry which is preliminary data.</text>
</comment>
<gene>
    <name evidence="1" type="ORF">BV25DRAFT_1825856</name>
</gene>
<organism evidence="1 2">
    <name type="scientific">Artomyces pyxidatus</name>
    <dbReference type="NCBI Taxonomy" id="48021"/>
    <lineage>
        <taxon>Eukaryota</taxon>
        <taxon>Fungi</taxon>
        <taxon>Dikarya</taxon>
        <taxon>Basidiomycota</taxon>
        <taxon>Agaricomycotina</taxon>
        <taxon>Agaricomycetes</taxon>
        <taxon>Russulales</taxon>
        <taxon>Auriscalpiaceae</taxon>
        <taxon>Artomyces</taxon>
    </lineage>
</organism>
<dbReference type="EMBL" id="MU277209">
    <property type="protein sequence ID" value="KAI0061994.1"/>
    <property type="molecule type" value="Genomic_DNA"/>
</dbReference>
<accession>A0ACB8T002</accession>
<name>A0ACB8T002_9AGAM</name>
<evidence type="ECO:0000313" key="1">
    <source>
        <dbReference type="EMBL" id="KAI0061994.1"/>
    </source>
</evidence>
<protein>
    <submittedName>
        <fullName evidence="1">Uncharacterized protein</fullName>
    </submittedName>
</protein>
<proteinExistence type="predicted"/>
<dbReference type="Proteomes" id="UP000814140">
    <property type="component" value="Unassembled WGS sequence"/>
</dbReference>
<evidence type="ECO:0000313" key="2">
    <source>
        <dbReference type="Proteomes" id="UP000814140"/>
    </source>
</evidence>
<reference evidence="1" key="1">
    <citation type="submission" date="2021-03" db="EMBL/GenBank/DDBJ databases">
        <authorList>
            <consortium name="DOE Joint Genome Institute"/>
            <person name="Ahrendt S."/>
            <person name="Looney B.P."/>
            <person name="Miyauchi S."/>
            <person name="Morin E."/>
            <person name="Drula E."/>
            <person name="Courty P.E."/>
            <person name="Chicoki N."/>
            <person name="Fauchery L."/>
            <person name="Kohler A."/>
            <person name="Kuo A."/>
            <person name="Labutti K."/>
            <person name="Pangilinan J."/>
            <person name="Lipzen A."/>
            <person name="Riley R."/>
            <person name="Andreopoulos W."/>
            <person name="He G."/>
            <person name="Johnson J."/>
            <person name="Barry K.W."/>
            <person name="Grigoriev I.V."/>
            <person name="Nagy L."/>
            <person name="Hibbett D."/>
            <person name="Henrissat B."/>
            <person name="Matheny P.B."/>
            <person name="Labbe J."/>
            <person name="Martin F."/>
        </authorList>
    </citation>
    <scope>NUCLEOTIDE SEQUENCE</scope>
    <source>
        <strain evidence="1">HHB10654</strain>
    </source>
</reference>
<keyword evidence="2" id="KW-1185">Reference proteome</keyword>